<protein>
    <submittedName>
        <fullName evidence="1">Uncharacterized protein</fullName>
    </submittedName>
</protein>
<evidence type="ECO:0000313" key="1">
    <source>
        <dbReference type="EMBL" id="EET90156.1"/>
    </source>
</evidence>
<evidence type="ECO:0000313" key="2">
    <source>
        <dbReference type="Proteomes" id="UP000332487"/>
    </source>
</evidence>
<dbReference type="InterPro" id="IPR019067">
    <property type="entry name" value="Restrct_endonuc_II_MamI"/>
</dbReference>
<reference evidence="1 2" key="2">
    <citation type="journal article" date="2010" name="Proc. Natl. Acad. Sci. U.S.A.">
        <title>Enigmatic, ultrasmall, uncultivated Archaea.</title>
        <authorList>
            <person name="Baker B.J."/>
            <person name="Comolli L.R."/>
            <person name="Dick G.J."/>
            <person name="Hauser L.J."/>
            <person name="Hyatt D."/>
            <person name="Dill B.D."/>
            <person name="Land M.L."/>
            <person name="Verberkmoes N.C."/>
            <person name="Hettich R.L."/>
            <person name="Banfield J.F."/>
        </authorList>
    </citation>
    <scope>NUCLEOTIDE SEQUENCE [LARGE SCALE GENOMIC DNA]</scope>
    <source>
        <strain evidence="1">ARMAN-2</strain>
    </source>
</reference>
<dbReference type="Proteomes" id="UP000332487">
    <property type="component" value="Unassembled WGS sequence"/>
</dbReference>
<dbReference type="EMBL" id="GG697240">
    <property type="protein sequence ID" value="EET90156.1"/>
    <property type="molecule type" value="Genomic_DNA"/>
</dbReference>
<reference evidence="1 2" key="1">
    <citation type="journal article" date="2009" name="Genome Biol.">
        <title>Community-wide analysis of microbial genome sequence signatures.</title>
        <authorList>
            <person name="Dick G.J."/>
            <person name="Andersson A.F."/>
            <person name="Baker B.J."/>
            <person name="Simmons S.L."/>
            <person name="Thomas B.C."/>
            <person name="Yelton A.P."/>
            <person name="Banfield J.F."/>
        </authorList>
    </citation>
    <scope>NUCLEOTIDE SEQUENCE [LARGE SCALE GENOMIC DNA]</scope>
    <source>
        <strain evidence="1">ARMAN-2</strain>
    </source>
</reference>
<name>C7DHQ4_MICA2</name>
<dbReference type="GO" id="GO:0009307">
    <property type="term" value="P:DNA restriction-modification system"/>
    <property type="evidence" value="ECO:0007669"/>
    <property type="project" value="InterPro"/>
</dbReference>
<organism evidence="1 2">
    <name type="scientific">Candidatus Micrarchaeum acidiphilum ARMAN-2</name>
    <dbReference type="NCBI Taxonomy" id="425595"/>
    <lineage>
        <taxon>Archaea</taxon>
        <taxon>Candidatus Micrarchaeota</taxon>
        <taxon>Candidatus Micrarchaeia</taxon>
        <taxon>Candidatus Micrarchaeales</taxon>
        <taxon>Candidatus Micrarchaeaceae</taxon>
        <taxon>Candidatus Micrarchaeum</taxon>
    </lineage>
</organism>
<dbReference type="Pfam" id="PF09567">
    <property type="entry name" value="RE_MamI"/>
    <property type="match status" value="1"/>
</dbReference>
<keyword evidence="2" id="KW-1185">Reference proteome</keyword>
<sequence length="312" mass="36283">MRTFYTASIINLSSVLFTLDMENSQRLETSDNLIKECILDLYINPKKSMVKWSKITNQTAQGKFAYPSQHLASLITGIKGKGSAARGDDLADGSEIKSCSRADQLRSCNNCGANVLLWQKECPNCGSTDIKVDTSSHWIFPIRSDDELDLLLNRVPRIIFILFDKEDSESENIRIRAWTVNPQESYVKAFFTDYYVNNFKMKTDKGEKPAPCNLHPLKYDFFMMRPKLIFHADIIENDVEIEFWDLKHPKEQPMFSHLLSKEQLIQIFGKKVSVLKKTQIVEKFPYIPQKDFDKLVMKKKVLKKYKQKYVRR</sequence>
<proteinExistence type="predicted"/>
<accession>C7DHQ4</accession>
<dbReference type="AlphaFoldDB" id="C7DHQ4"/>
<dbReference type="GO" id="GO:0009036">
    <property type="term" value="F:type II site-specific deoxyribonuclease activity"/>
    <property type="evidence" value="ECO:0007669"/>
    <property type="project" value="InterPro"/>
</dbReference>
<gene>
    <name evidence="1" type="ORF">UNLARM2_0666</name>
</gene>
<dbReference type="GO" id="GO:0003677">
    <property type="term" value="F:DNA binding"/>
    <property type="evidence" value="ECO:0007669"/>
    <property type="project" value="InterPro"/>
</dbReference>